<comment type="caution">
    <text evidence="2">The sequence shown here is derived from an EMBL/GenBank/DDBJ whole genome shotgun (WGS) entry which is preliminary data.</text>
</comment>
<feature type="domain" description="Phosphoribulokinase/uridine kinase" evidence="1">
    <location>
        <begin position="37"/>
        <end position="223"/>
    </location>
</feature>
<dbReference type="OrthoDB" id="6362633at2759"/>
<sequence length="239" mass="26885">MKNDELSTRLADRVTQHYQRLPSVPDNPKIKSKRCLVALAGGPGSGKSTIASAIAEKVCKQGVKCQVVSIEGFMKPKSALQSEEEVKKRGTIESFDGEAVVDMFKRLRELGPGHELWAPSFDETKADPVPESQLIEADSQAIIFEGIYLLADVEPWNQIEHLVDEKWFIHVRPELCRERVAGRRVDKGFSNDINEALKSYDEFDGKNNDFIGSHRYQTDLTIESNEELGIREPDGKEIK</sequence>
<evidence type="ECO:0000313" key="2">
    <source>
        <dbReference type="EMBL" id="OTA33096.1"/>
    </source>
</evidence>
<dbReference type="Proteomes" id="UP000194280">
    <property type="component" value="Unassembled WGS sequence"/>
</dbReference>
<dbReference type="Gene3D" id="3.40.50.300">
    <property type="entry name" value="P-loop containing nucleotide triphosphate hydrolases"/>
    <property type="match status" value="1"/>
</dbReference>
<dbReference type="GO" id="GO:0016301">
    <property type="term" value="F:kinase activity"/>
    <property type="evidence" value="ECO:0007669"/>
    <property type="project" value="InterPro"/>
</dbReference>
<evidence type="ECO:0000313" key="3">
    <source>
        <dbReference type="Proteomes" id="UP000194280"/>
    </source>
</evidence>
<dbReference type="AlphaFoldDB" id="A0A1Z5TAQ2"/>
<organism evidence="2 3">
    <name type="scientific">Hortaea werneckii EXF-2000</name>
    <dbReference type="NCBI Taxonomy" id="1157616"/>
    <lineage>
        <taxon>Eukaryota</taxon>
        <taxon>Fungi</taxon>
        <taxon>Dikarya</taxon>
        <taxon>Ascomycota</taxon>
        <taxon>Pezizomycotina</taxon>
        <taxon>Dothideomycetes</taxon>
        <taxon>Dothideomycetidae</taxon>
        <taxon>Mycosphaerellales</taxon>
        <taxon>Teratosphaeriaceae</taxon>
        <taxon>Hortaea</taxon>
    </lineage>
</organism>
<dbReference type="VEuPathDB" id="FungiDB:BTJ68_06380"/>
<evidence type="ECO:0000259" key="1">
    <source>
        <dbReference type="Pfam" id="PF00485"/>
    </source>
</evidence>
<reference evidence="2 3" key="1">
    <citation type="submission" date="2017-01" db="EMBL/GenBank/DDBJ databases">
        <title>The recent genome duplication of the halophilic yeast Hortaea werneckii: insights from long-read sequencing.</title>
        <authorList>
            <person name="Sinha S."/>
            <person name="Flibotte S."/>
            <person name="Neira M."/>
            <person name="Lenassi M."/>
            <person name="Gostincar C."/>
            <person name="Stajich J.E."/>
            <person name="Nislow C.E."/>
        </authorList>
    </citation>
    <scope>NUCLEOTIDE SEQUENCE [LARGE SCALE GENOMIC DNA]</scope>
    <source>
        <strain evidence="2 3">EXF-2000</strain>
    </source>
</reference>
<dbReference type="PANTHER" id="PTHR10285">
    <property type="entry name" value="URIDINE KINASE"/>
    <property type="match status" value="1"/>
</dbReference>
<dbReference type="SUPFAM" id="SSF52540">
    <property type="entry name" value="P-loop containing nucleoside triphosphate hydrolases"/>
    <property type="match status" value="1"/>
</dbReference>
<gene>
    <name evidence="2" type="ORF">BTJ68_06380</name>
</gene>
<dbReference type="InParanoid" id="A0A1Z5TAQ2"/>
<dbReference type="GO" id="GO:0005524">
    <property type="term" value="F:ATP binding"/>
    <property type="evidence" value="ECO:0007669"/>
    <property type="project" value="InterPro"/>
</dbReference>
<dbReference type="InterPro" id="IPR027417">
    <property type="entry name" value="P-loop_NTPase"/>
</dbReference>
<name>A0A1Z5TAQ2_HORWE</name>
<accession>A0A1Z5TAQ2</accession>
<dbReference type="STRING" id="1157616.A0A1Z5TAQ2"/>
<dbReference type="InterPro" id="IPR006083">
    <property type="entry name" value="PRK/URK"/>
</dbReference>
<dbReference type="EMBL" id="MUNK01000081">
    <property type="protein sequence ID" value="OTA33096.1"/>
    <property type="molecule type" value="Genomic_DNA"/>
</dbReference>
<protein>
    <recommendedName>
        <fullName evidence="1">Phosphoribulokinase/uridine kinase domain-containing protein</fullName>
    </recommendedName>
</protein>
<keyword evidence="3" id="KW-1185">Reference proteome</keyword>
<proteinExistence type="predicted"/>
<dbReference type="Pfam" id="PF00485">
    <property type="entry name" value="PRK"/>
    <property type="match status" value="1"/>
</dbReference>